<accession>A0A2H3CL05</accession>
<dbReference type="STRING" id="1076256.A0A2H3CL05"/>
<dbReference type="PANTHER" id="PTHR36223:SF1">
    <property type="entry name" value="TRANSCRIPTION ELONGATION FACTOR EAF N-TERMINAL DOMAIN-CONTAINING PROTEIN"/>
    <property type="match status" value="1"/>
</dbReference>
<keyword evidence="4" id="KW-1185">Reference proteome</keyword>
<dbReference type="EMBL" id="KZ293417">
    <property type="protein sequence ID" value="PBK75986.1"/>
    <property type="molecule type" value="Genomic_DNA"/>
</dbReference>
<evidence type="ECO:0000313" key="3">
    <source>
        <dbReference type="EMBL" id="PBK75986.1"/>
    </source>
</evidence>
<sequence>MPHHDNFSAWITIEGVETEEYQVEKDGNKVTCWIASEENKTFEIHFKLHGAPVPLRVAPYVDGAKYSWKLVRSDPHQQYEFSGVRISETTRRPYKFSRLTLTDNDDAFNQSMQNVGDIEVEISRVQLHRIPHTHGPRIYKPIPDAGEYSEKTKKGIDHQVDFGDLVVTHRTRPQEYRSVPVGNPLVVFCFKYRPLSVLRALDIAPSPRGPAQRATETTAIDLTSDGDESETDTKELEALKARIQAIEGKRKRREGASENRKKIKLEPVKMEDLAGQVIDLT</sequence>
<evidence type="ECO:0000256" key="1">
    <source>
        <dbReference type="SAM" id="MobiDB-lite"/>
    </source>
</evidence>
<feature type="region of interest" description="Disordered" evidence="1">
    <location>
        <begin position="206"/>
        <end position="233"/>
    </location>
</feature>
<evidence type="ECO:0000259" key="2">
    <source>
        <dbReference type="Pfam" id="PF25534"/>
    </source>
</evidence>
<protein>
    <recommendedName>
        <fullName evidence="2">DUF7918 domain-containing protein</fullName>
    </recommendedName>
</protein>
<dbReference type="InterPro" id="IPR057678">
    <property type="entry name" value="DUF7918"/>
</dbReference>
<gene>
    <name evidence="3" type="ORF">ARMSODRAFT_950358</name>
</gene>
<reference evidence="4" key="1">
    <citation type="journal article" date="2017" name="Nat. Ecol. Evol.">
        <title>Genome expansion and lineage-specific genetic innovations in the forest pathogenic fungi Armillaria.</title>
        <authorList>
            <person name="Sipos G."/>
            <person name="Prasanna A.N."/>
            <person name="Walter M.C."/>
            <person name="O'Connor E."/>
            <person name="Balint B."/>
            <person name="Krizsan K."/>
            <person name="Kiss B."/>
            <person name="Hess J."/>
            <person name="Varga T."/>
            <person name="Slot J."/>
            <person name="Riley R."/>
            <person name="Boka B."/>
            <person name="Rigling D."/>
            <person name="Barry K."/>
            <person name="Lee J."/>
            <person name="Mihaltcheva S."/>
            <person name="LaButti K."/>
            <person name="Lipzen A."/>
            <person name="Waldron R."/>
            <person name="Moloney N.M."/>
            <person name="Sperisen C."/>
            <person name="Kredics L."/>
            <person name="Vagvoelgyi C."/>
            <person name="Patrignani A."/>
            <person name="Fitzpatrick D."/>
            <person name="Nagy I."/>
            <person name="Doyle S."/>
            <person name="Anderson J.B."/>
            <person name="Grigoriev I.V."/>
            <person name="Gueldener U."/>
            <person name="Muensterkoetter M."/>
            <person name="Nagy L.G."/>
        </authorList>
    </citation>
    <scope>NUCLEOTIDE SEQUENCE [LARGE SCALE GENOMIC DNA]</scope>
    <source>
        <strain evidence="4">28-4</strain>
    </source>
</reference>
<proteinExistence type="predicted"/>
<organism evidence="3 4">
    <name type="scientific">Armillaria solidipes</name>
    <dbReference type="NCBI Taxonomy" id="1076256"/>
    <lineage>
        <taxon>Eukaryota</taxon>
        <taxon>Fungi</taxon>
        <taxon>Dikarya</taxon>
        <taxon>Basidiomycota</taxon>
        <taxon>Agaricomycotina</taxon>
        <taxon>Agaricomycetes</taxon>
        <taxon>Agaricomycetidae</taxon>
        <taxon>Agaricales</taxon>
        <taxon>Marasmiineae</taxon>
        <taxon>Physalacriaceae</taxon>
        <taxon>Armillaria</taxon>
    </lineage>
</organism>
<dbReference type="Proteomes" id="UP000218334">
    <property type="component" value="Unassembled WGS sequence"/>
</dbReference>
<name>A0A2H3CL05_9AGAR</name>
<dbReference type="PANTHER" id="PTHR36223">
    <property type="entry name" value="BETA-LACTAMASE-TYPE TRANSPEPTIDASE FOLD DOMAIN CONTAINING PROTEIN"/>
    <property type="match status" value="1"/>
</dbReference>
<dbReference type="Pfam" id="PF25534">
    <property type="entry name" value="DUF7918"/>
    <property type="match status" value="1"/>
</dbReference>
<feature type="domain" description="DUF7918" evidence="2">
    <location>
        <begin position="11"/>
        <end position="205"/>
    </location>
</feature>
<dbReference type="AlphaFoldDB" id="A0A2H3CL05"/>
<evidence type="ECO:0000313" key="4">
    <source>
        <dbReference type="Proteomes" id="UP000218334"/>
    </source>
</evidence>